<dbReference type="Gene3D" id="1.10.10.60">
    <property type="entry name" value="Homeodomain-like"/>
    <property type="match status" value="1"/>
</dbReference>
<dbReference type="KEGG" id="mme:Marme_3931"/>
<dbReference type="GO" id="GO:0000976">
    <property type="term" value="F:transcription cis-regulatory region binding"/>
    <property type="evidence" value="ECO:0007669"/>
    <property type="project" value="TreeGrafter"/>
</dbReference>
<evidence type="ECO:0000259" key="4">
    <source>
        <dbReference type="PROSITE" id="PS01124"/>
    </source>
</evidence>
<dbReference type="Pfam" id="PF12833">
    <property type="entry name" value="HTH_18"/>
    <property type="match status" value="1"/>
</dbReference>
<dbReference type="STRING" id="717774.Marme_3931"/>
<protein>
    <submittedName>
        <fullName evidence="5">Transcriptional regulator, AraC family</fullName>
    </submittedName>
</protein>
<organism evidence="5 6">
    <name type="scientific">Marinomonas mediterranea (strain ATCC 700492 / JCM 21426 / NBRC 103028 / MMB-1)</name>
    <dbReference type="NCBI Taxonomy" id="717774"/>
    <lineage>
        <taxon>Bacteria</taxon>
        <taxon>Pseudomonadati</taxon>
        <taxon>Pseudomonadota</taxon>
        <taxon>Gammaproteobacteria</taxon>
        <taxon>Oceanospirillales</taxon>
        <taxon>Oceanospirillaceae</taxon>
        <taxon>Marinomonas</taxon>
    </lineage>
</organism>
<dbReference type="EMBL" id="CP002583">
    <property type="protein sequence ID" value="ADZ93140.1"/>
    <property type="molecule type" value="Genomic_DNA"/>
</dbReference>
<keyword evidence="2" id="KW-0238">DNA-binding</keyword>
<dbReference type="Proteomes" id="UP000001062">
    <property type="component" value="Chromosome"/>
</dbReference>
<evidence type="ECO:0000256" key="3">
    <source>
        <dbReference type="ARBA" id="ARBA00023163"/>
    </source>
</evidence>
<accession>F2JYL1</accession>
<sequence>MASQSLIDLITDVSTTDMPLPFFVYSAKDEQRMVNVPVVNPLLIVVLKGHKTLGLGNECLCGPEQFVFLSDSPSVHMRNIPDPNQYVALIIEFERQDFESLSHFAHTTPNDSFYVGDLSSELKKSLYQYVEWARWAPKELWSLRRKELLHLLFLTGHSVIPSMVSNHKVSQKLHHIISLHPEKDLPLDALCDELAMSESTLRRRLKSEGVTVQEIKDQVKLGLGMHLLQTTHLPISIISERCGYLSQSRFANRFKTRFGLTPTDLRKTKLTDLSESLTASA</sequence>
<dbReference type="PATRIC" id="fig|717774.3.peg.4055"/>
<keyword evidence="3" id="KW-0804">Transcription</keyword>
<dbReference type="HOGENOM" id="CLU_071578_1_0_6"/>
<dbReference type="eggNOG" id="COG2207">
    <property type="taxonomic scope" value="Bacteria"/>
</dbReference>
<dbReference type="PROSITE" id="PS00041">
    <property type="entry name" value="HTH_ARAC_FAMILY_1"/>
    <property type="match status" value="1"/>
</dbReference>
<dbReference type="SMART" id="SM00342">
    <property type="entry name" value="HTH_ARAC"/>
    <property type="match status" value="1"/>
</dbReference>
<dbReference type="PROSITE" id="PS01124">
    <property type="entry name" value="HTH_ARAC_FAMILY_2"/>
    <property type="match status" value="1"/>
</dbReference>
<dbReference type="PANTHER" id="PTHR47894">
    <property type="entry name" value="HTH-TYPE TRANSCRIPTIONAL REGULATOR GADX"/>
    <property type="match status" value="1"/>
</dbReference>
<keyword evidence="6" id="KW-1185">Reference proteome</keyword>
<dbReference type="PANTHER" id="PTHR47894:SF4">
    <property type="entry name" value="HTH-TYPE TRANSCRIPTIONAL REGULATOR GADX"/>
    <property type="match status" value="1"/>
</dbReference>
<dbReference type="GO" id="GO:0003700">
    <property type="term" value="F:DNA-binding transcription factor activity"/>
    <property type="evidence" value="ECO:0007669"/>
    <property type="project" value="InterPro"/>
</dbReference>
<proteinExistence type="predicted"/>
<dbReference type="SUPFAM" id="SSF46689">
    <property type="entry name" value="Homeodomain-like"/>
    <property type="match status" value="1"/>
</dbReference>
<dbReference type="InterPro" id="IPR020449">
    <property type="entry name" value="Tscrpt_reg_AraC-type_HTH"/>
</dbReference>
<evidence type="ECO:0000256" key="1">
    <source>
        <dbReference type="ARBA" id="ARBA00023015"/>
    </source>
</evidence>
<evidence type="ECO:0000313" key="6">
    <source>
        <dbReference type="Proteomes" id="UP000001062"/>
    </source>
</evidence>
<dbReference type="PRINTS" id="PR00032">
    <property type="entry name" value="HTHARAC"/>
</dbReference>
<dbReference type="GO" id="GO:0005829">
    <property type="term" value="C:cytosol"/>
    <property type="evidence" value="ECO:0007669"/>
    <property type="project" value="TreeGrafter"/>
</dbReference>
<dbReference type="InterPro" id="IPR018062">
    <property type="entry name" value="HTH_AraC-typ_CS"/>
</dbReference>
<gene>
    <name evidence="5" type="ordered locus">Marme_3931</name>
</gene>
<dbReference type="InterPro" id="IPR018060">
    <property type="entry name" value="HTH_AraC"/>
</dbReference>
<evidence type="ECO:0000256" key="2">
    <source>
        <dbReference type="ARBA" id="ARBA00023125"/>
    </source>
</evidence>
<dbReference type="AlphaFoldDB" id="F2JYL1"/>
<evidence type="ECO:0000313" key="5">
    <source>
        <dbReference type="EMBL" id="ADZ93140.1"/>
    </source>
</evidence>
<dbReference type="RefSeq" id="WP_013663042.1">
    <property type="nucleotide sequence ID" value="NC_015276.1"/>
</dbReference>
<dbReference type="InterPro" id="IPR009057">
    <property type="entry name" value="Homeodomain-like_sf"/>
</dbReference>
<reference evidence="5 6" key="1">
    <citation type="journal article" date="2012" name="Stand. Genomic Sci.">
        <title>Complete genome sequence of the melanogenic marine bacterium Marinomonas mediterranea type strain (MMB-1(T)).</title>
        <authorList>
            <person name="Lucas-Elio P."/>
            <person name="Goodwin L."/>
            <person name="Woyke T."/>
            <person name="Pitluck S."/>
            <person name="Nolan M."/>
            <person name="Kyrpides N.C."/>
            <person name="Detter J.C."/>
            <person name="Copeland A."/>
            <person name="Teshima H."/>
            <person name="Bruce D."/>
            <person name="Detter C."/>
            <person name="Tapia R."/>
            <person name="Han S."/>
            <person name="Land M.L."/>
            <person name="Ivanova N."/>
            <person name="Mikhailova N."/>
            <person name="Johnston A.W."/>
            <person name="Sanchez-Amat A."/>
        </authorList>
    </citation>
    <scope>NUCLEOTIDE SEQUENCE [LARGE SCALE GENOMIC DNA]</scope>
    <source>
        <strain evidence="6">ATCC 700492 / JCM 21426 / NBRC 103028 / MMB-1</strain>
    </source>
</reference>
<feature type="domain" description="HTH araC/xylS-type" evidence="4">
    <location>
        <begin position="171"/>
        <end position="268"/>
    </location>
</feature>
<keyword evidence="1" id="KW-0805">Transcription regulation</keyword>
<name>F2JYL1_MARM1</name>